<dbReference type="InterPro" id="IPR007344">
    <property type="entry name" value="GrpB/CoaE"/>
</dbReference>
<dbReference type="AlphaFoldDB" id="A0A4V5PN03"/>
<accession>A0A4V5PN03</accession>
<sequence length="179" mass="19309">MRGDVDEPISIVAYDARWPLDFEAEAARVRAALGPVVVAIEPFGSSAVPGLVSKPIVDILVGVADLQEAKPHVAGLVAIGYEDFGEIFVPGRMYLRKRGAAPHFNVAVTEHGGPFWAGNLAVREYLRAHPAEVEAYARHKREAVERGATMFSSYSQAKDAFVRGLRERALAWAAGRGAA</sequence>
<dbReference type="SUPFAM" id="SSF81301">
    <property type="entry name" value="Nucleotidyltransferase"/>
    <property type="match status" value="1"/>
</dbReference>
<dbReference type="PANTHER" id="PTHR34822:SF1">
    <property type="entry name" value="GRPB FAMILY PROTEIN"/>
    <property type="match status" value="1"/>
</dbReference>
<dbReference type="RefSeq" id="WP_136929722.1">
    <property type="nucleotide sequence ID" value="NZ_SSMQ01000013.1"/>
</dbReference>
<evidence type="ECO:0000313" key="2">
    <source>
        <dbReference type="Proteomes" id="UP000309215"/>
    </source>
</evidence>
<reference evidence="1 2" key="1">
    <citation type="submission" date="2019-04" db="EMBL/GenBank/DDBJ databases">
        <authorList>
            <person name="Li Y."/>
            <person name="Wang J."/>
        </authorList>
    </citation>
    <scope>NUCLEOTIDE SEQUENCE [LARGE SCALE GENOMIC DNA]</scope>
    <source>
        <strain evidence="1 2">DSM 14668</strain>
    </source>
</reference>
<comment type="caution">
    <text evidence="1">The sequence shown here is derived from an EMBL/GenBank/DDBJ whole genome shotgun (WGS) entry which is preliminary data.</text>
</comment>
<dbReference type="Proteomes" id="UP000309215">
    <property type="component" value="Unassembled WGS sequence"/>
</dbReference>
<gene>
    <name evidence="1" type="ORF">E8A74_15200</name>
</gene>
<organism evidence="1 2">
    <name type="scientific">Polyangium fumosum</name>
    <dbReference type="NCBI Taxonomy" id="889272"/>
    <lineage>
        <taxon>Bacteria</taxon>
        <taxon>Pseudomonadati</taxon>
        <taxon>Myxococcota</taxon>
        <taxon>Polyangia</taxon>
        <taxon>Polyangiales</taxon>
        <taxon>Polyangiaceae</taxon>
        <taxon>Polyangium</taxon>
    </lineage>
</organism>
<dbReference type="EMBL" id="SSMQ01000013">
    <property type="protein sequence ID" value="TKD08626.1"/>
    <property type="molecule type" value="Genomic_DNA"/>
</dbReference>
<proteinExistence type="predicted"/>
<evidence type="ECO:0000313" key="1">
    <source>
        <dbReference type="EMBL" id="TKD08626.1"/>
    </source>
</evidence>
<dbReference type="Pfam" id="PF04229">
    <property type="entry name" value="GrpB"/>
    <property type="match status" value="1"/>
</dbReference>
<dbReference type="PANTHER" id="PTHR34822">
    <property type="entry name" value="GRPB DOMAIN PROTEIN (AFU_ORTHOLOGUE AFUA_1G01530)"/>
    <property type="match status" value="1"/>
</dbReference>
<protein>
    <submittedName>
        <fullName evidence="1">GrpB family protein</fullName>
    </submittedName>
</protein>
<dbReference type="OrthoDB" id="9799092at2"/>
<keyword evidence="2" id="KW-1185">Reference proteome</keyword>
<name>A0A4V5PN03_9BACT</name>
<dbReference type="InterPro" id="IPR043519">
    <property type="entry name" value="NT_sf"/>
</dbReference>
<dbReference type="Gene3D" id="3.30.460.10">
    <property type="entry name" value="Beta Polymerase, domain 2"/>
    <property type="match status" value="1"/>
</dbReference>